<dbReference type="OrthoDB" id="9800698at2"/>
<reference evidence="1 2" key="1">
    <citation type="journal article" date="2008" name="PLoS ONE">
        <title>Environmental adaptation: genomic analysis of the piezotolerant and psychrotolerant deep-sea iron reducing bacterium Shewanella piezotolerans WP3.</title>
        <authorList>
            <person name="Wang F."/>
            <person name="Wang J."/>
            <person name="Jian H."/>
            <person name="Zhang B."/>
            <person name="Li S."/>
            <person name="Wang F."/>
            <person name="Zeng X."/>
            <person name="Gao L."/>
            <person name="Bartlett D.H."/>
            <person name="Yu J."/>
            <person name="Hu S."/>
            <person name="Xiao X."/>
        </authorList>
    </citation>
    <scope>NUCLEOTIDE SEQUENCE [LARGE SCALE GENOMIC DNA]</scope>
    <source>
        <strain evidence="2">WP3 / JCM 13877</strain>
    </source>
</reference>
<organism evidence="1 2">
    <name type="scientific">Shewanella piezotolerans (strain WP3 / JCM 13877)</name>
    <dbReference type="NCBI Taxonomy" id="225849"/>
    <lineage>
        <taxon>Bacteria</taxon>
        <taxon>Pseudomonadati</taxon>
        <taxon>Pseudomonadota</taxon>
        <taxon>Gammaproteobacteria</taxon>
        <taxon>Alteromonadales</taxon>
        <taxon>Shewanellaceae</taxon>
        <taxon>Shewanella</taxon>
    </lineage>
</organism>
<accession>B8CL39</accession>
<evidence type="ECO:0000313" key="2">
    <source>
        <dbReference type="Proteomes" id="UP000000753"/>
    </source>
</evidence>
<dbReference type="Gene3D" id="3.40.50.300">
    <property type="entry name" value="P-loop containing nucleotide triphosphate hydrolases"/>
    <property type="match status" value="1"/>
</dbReference>
<dbReference type="STRING" id="225849.swp_1584"/>
<gene>
    <name evidence="1" type="ordered locus">swp_1584</name>
</gene>
<protein>
    <recommendedName>
        <fullName evidence="3">Sulfotransferase</fullName>
    </recommendedName>
</protein>
<dbReference type="SUPFAM" id="SSF52540">
    <property type="entry name" value="P-loop containing nucleoside triphosphate hydrolases"/>
    <property type="match status" value="1"/>
</dbReference>
<dbReference type="EMBL" id="CP000472">
    <property type="protein sequence ID" value="ACJ28366.1"/>
    <property type="molecule type" value="Genomic_DNA"/>
</dbReference>
<dbReference type="Pfam" id="PF13469">
    <property type="entry name" value="Sulfotransfer_3"/>
    <property type="match status" value="1"/>
</dbReference>
<sequence length="321" mass="36965">MKRGSLLVKSCKLFQKLPLFIFRPFESFLIKKHKRKNLSNAVFLLALPRSGSTVTYQSLCHRLTFQYLSNIWILFYQLPLLGGLLSSLISLKHKSNFKSQHGLVSGVGGPAEGLDFWSYWFDFNLEDKDYTLGKPAHIDKRTSYINSVLFSLTNNSTPFLTAFLGHTLHPTEVCNHFPKASFIRLRRDPVSNALSLFNSMKKYSSDWISIVPKECLGVNYLSNHEKVAAQVYWLNRRLDDSTYAGNMFQLFYEDLCMNPKREIDKVHLWLKSKGIITTVKFDLPNNFKYKSIDYSKDRDAIKIKAALDLIEAKHGKLNGFN</sequence>
<name>B8CL39_SHEPW</name>
<dbReference type="KEGG" id="swp:swp_1584"/>
<dbReference type="AlphaFoldDB" id="B8CL39"/>
<dbReference type="InterPro" id="IPR027417">
    <property type="entry name" value="P-loop_NTPase"/>
</dbReference>
<dbReference type="RefSeq" id="WP_020911743.1">
    <property type="nucleotide sequence ID" value="NC_011566.1"/>
</dbReference>
<dbReference type="eggNOG" id="ENOG502Z83U">
    <property type="taxonomic scope" value="Bacteria"/>
</dbReference>
<dbReference type="Proteomes" id="UP000000753">
    <property type="component" value="Chromosome"/>
</dbReference>
<dbReference type="HOGENOM" id="CLU_865714_0_0_6"/>
<evidence type="ECO:0008006" key="3">
    <source>
        <dbReference type="Google" id="ProtNLM"/>
    </source>
</evidence>
<keyword evidence="2" id="KW-1185">Reference proteome</keyword>
<evidence type="ECO:0000313" key="1">
    <source>
        <dbReference type="EMBL" id="ACJ28366.1"/>
    </source>
</evidence>
<proteinExistence type="predicted"/>